<evidence type="ECO:0000313" key="18">
    <source>
        <dbReference type="EMBL" id="HER96120.1"/>
    </source>
</evidence>
<evidence type="ECO:0000259" key="16">
    <source>
        <dbReference type="Pfam" id="PF00586"/>
    </source>
</evidence>
<dbReference type="GO" id="GO:0005524">
    <property type="term" value="F:ATP binding"/>
    <property type="evidence" value="ECO:0007669"/>
    <property type="project" value="UniProtKB-KW"/>
</dbReference>
<name>A0A7V2B0M4_RHOMR</name>
<dbReference type="Pfam" id="PF00586">
    <property type="entry name" value="AIRS"/>
    <property type="match status" value="1"/>
</dbReference>
<dbReference type="UniPathway" id="UPA00074">
    <property type="reaction ID" value="UER00129"/>
</dbReference>
<dbReference type="InterPro" id="IPR036921">
    <property type="entry name" value="PurM-like_N_sf"/>
</dbReference>
<protein>
    <recommendedName>
        <fullName evidence="5 15">Phosphoribosylformylglycinamidine cyclo-ligase</fullName>
        <ecNumber evidence="4 15">6.3.3.1</ecNumber>
    </recommendedName>
    <alternativeName>
        <fullName evidence="12 15">AIR synthase</fullName>
    </alternativeName>
    <alternativeName>
        <fullName evidence="13 15">AIRS</fullName>
    </alternativeName>
    <alternativeName>
        <fullName evidence="11 15">Phosphoribosyl-aminoimidazole synthetase</fullName>
    </alternativeName>
</protein>
<organism evidence="18">
    <name type="scientific">Rhodothermus marinus</name>
    <name type="common">Rhodothermus obamensis</name>
    <dbReference type="NCBI Taxonomy" id="29549"/>
    <lineage>
        <taxon>Bacteria</taxon>
        <taxon>Pseudomonadati</taxon>
        <taxon>Rhodothermota</taxon>
        <taxon>Rhodothermia</taxon>
        <taxon>Rhodothermales</taxon>
        <taxon>Rhodothermaceae</taxon>
        <taxon>Rhodothermus</taxon>
    </lineage>
</organism>
<dbReference type="InterPro" id="IPR016188">
    <property type="entry name" value="PurM-like_N"/>
</dbReference>
<dbReference type="CDD" id="cd02196">
    <property type="entry name" value="PurM"/>
    <property type="match status" value="1"/>
</dbReference>
<comment type="caution">
    <text evidence="18">The sequence shown here is derived from an EMBL/GenBank/DDBJ whole genome shotgun (WGS) entry which is preliminary data.</text>
</comment>
<keyword evidence="10 15" id="KW-0067">ATP-binding</keyword>
<dbReference type="InterPro" id="IPR010918">
    <property type="entry name" value="PurM-like_C_dom"/>
</dbReference>
<evidence type="ECO:0000256" key="11">
    <source>
        <dbReference type="ARBA" id="ARBA00031908"/>
    </source>
</evidence>
<accession>A0A7V2B0M4</accession>
<evidence type="ECO:0000256" key="2">
    <source>
        <dbReference type="ARBA" id="ARBA00004686"/>
    </source>
</evidence>
<gene>
    <name evidence="15" type="primary">purM</name>
    <name evidence="18" type="ORF">ENO59_06335</name>
</gene>
<evidence type="ECO:0000256" key="12">
    <source>
        <dbReference type="ARBA" id="ARBA00032931"/>
    </source>
</evidence>
<dbReference type="Gene3D" id="3.30.1330.10">
    <property type="entry name" value="PurM-like, N-terminal domain"/>
    <property type="match status" value="1"/>
</dbReference>
<evidence type="ECO:0000256" key="14">
    <source>
        <dbReference type="ARBA" id="ARBA00049057"/>
    </source>
</evidence>
<dbReference type="InterPro" id="IPR004733">
    <property type="entry name" value="PurM_cligase"/>
</dbReference>
<dbReference type="GO" id="GO:0005829">
    <property type="term" value="C:cytosol"/>
    <property type="evidence" value="ECO:0007669"/>
    <property type="project" value="TreeGrafter"/>
</dbReference>
<evidence type="ECO:0000256" key="3">
    <source>
        <dbReference type="ARBA" id="ARBA00010280"/>
    </source>
</evidence>
<dbReference type="FunFam" id="3.90.650.10:FF:000011">
    <property type="entry name" value="Phosphoribosylformylglycinamidine cyclo-ligase"/>
    <property type="match status" value="1"/>
</dbReference>
<evidence type="ECO:0000256" key="5">
    <source>
        <dbReference type="ARBA" id="ARBA00020367"/>
    </source>
</evidence>
<dbReference type="AlphaFoldDB" id="A0A7V2B0M4"/>
<dbReference type="GO" id="GO:0046084">
    <property type="term" value="P:adenine biosynthetic process"/>
    <property type="evidence" value="ECO:0007669"/>
    <property type="project" value="TreeGrafter"/>
</dbReference>
<evidence type="ECO:0000256" key="6">
    <source>
        <dbReference type="ARBA" id="ARBA00022490"/>
    </source>
</evidence>
<feature type="domain" description="PurM-like N-terminal" evidence="16">
    <location>
        <begin position="55"/>
        <end position="160"/>
    </location>
</feature>
<evidence type="ECO:0000256" key="13">
    <source>
        <dbReference type="ARBA" id="ARBA00033093"/>
    </source>
</evidence>
<evidence type="ECO:0000256" key="10">
    <source>
        <dbReference type="ARBA" id="ARBA00022840"/>
    </source>
</evidence>
<dbReference type="PANTHER" id="PTHR10520:SF12">
    <property type="entry name" value="TRIFUNCTIONAL PURINE BIOSYNTHETIC PROTEIN ADENOSINE-3"/>
    <property type="match status" value="1"/>
</dbReference>
<dbReference type="SUPFAM" id="SSF55326">
    <property type="entry name" value="PurM N-terminal domain-like"/>
    <property type="match status" value="1"/>
</dbReference>
<dbReference type="PANTHER" id="PTHR10520">
    <property type="entry name" value="TRIFUNCTIONAL PURINE BIOSYNTHETIC PROTEIN ADENOSINE-3-RELATED"/>
    <property type="match status" value="1"/>
</dbReference>
<dbReference type="EC" id="6.3.3.1" evidence="4 15"/>
<keyword evidence="7 15" id="KW-0436">Ligase</keyword>
<sequence length="333" mass="35758">MTTYRDAGVDIQAGEALVERIKPLVRSTFTSGVLADIGAFGAFFAPDFSCFRQPVLVASVDGVGTKLKVAFLMNRHDTVGQDLVNHCVNDIAVCGAQPLFFLDYLATGRLRPEVAEEIIQGFVEACKANGCALIGGETAEMPDFYAPEEYDLAGMIVGIVEREAILDGRHVTDGDVLIGLPSTGLHTNGYSLARKVLLSHFSVHDRPALLGGASVGEALLAVHRSYLQPIRALIDAACVHAFVHVTGGGIPGNTVRVVPKGLRFEVDYTAWERPPIFRLIQELGQVPEDDMRRTFNLGIGLIAIVPADRKAEAMACLEALGEHPVEIGKIVTA</sequence>
<dbReference type="Pfam" id="PF02769">
    <property type="entry name" value="AIRS_C"/>
    <property type="match status" value="1"/>
</dbReference>
<reference evidence="18" key="1">
    <citation type="journal article" date="2020" name="mSystems">
        <title>Genome- and Community-Level Interaction Insights into Carbon Utilization and Element Cycling Functions of Hydrothermarchaeota in Hydrothermal Sediment.</title>
        <authorList>
            <person name="Zhou Z."/>
            <person name="Liu Y."/>
            <person name="Xu W."/>
            <person name="Pan J."/>
            <person name="Luo Z.H."/>
            <person name="Li M."/>
        </authorList>
    </citation>
    <scope>NUCLEOTIDE SEQUENCE [LARGE SCALE GENOMIC DNA]</scope>
    <source>
        <strain evidence="18">SpSt-143</strain>
    </source>
</reference>
<comment type="similarity">
    <text evidence="3 15">Belongs to the AIR synthase family.</text>
</comment>
<evidence type="ECO:0000256" key="9">
    <source>
        <dbReference type="ARBA" id="ARBA00022755"/>
    </source>
</evidence>
<comment type="pathway">
    <text evidence="2 15">Purine metabolism; IMP biosynthesis via de novo pathway; 5-amino-1-(5-phospho-D-ribosyl)imidazole from N(2)-formyl-N(1)-(5-phospho-D-ribosyl)glycinamide: step 2/2.</text>
</comment>
<evidence type="ECO:0000256" key="4">
    <source>
        <dbReference type="ARBA" id="ARBA00013047"/>
    </source>
</evidence>
<comment type="catalytic activity">
    <reaction evidence="14 15">
        <text>2-formamido-N(1)-(5-O-phospho-beta-D-ribosyl)acetamidine + ATP = 5-amino-1-(5-phospho-beta-D-ribosyl)imidazole + ADP + phosphate + H(+)</text>
        <dbReference type="Rhea" id="RHEA:23032"/>
        <dbReference type="ChEBI" id="CHEBI:15378"/>
        <dbReference type="ChEBI" id="CHEBI:30616"/>
        <dbReference type="ChEBI" id="CHEBI:43474"/>
        <dbReference type="ChEBI" id="CHEBI:137981"/>
        <dbReference type="ChEBI" id="CHEBI:147287"/>
        <dbReference type="ChEBI" id="CHEBI:456216"/>
        <dbReference type="EC" id="6.3.3.1"/>
    </reaction>
</comment>
<comment type="subcellular location">
    <subcellularLocation>
        <location evidence="1 15">Cytoplasm</location>
    </subcellularLocation>
</comment>
<dbReference type="NCBIfam" id="TIGR00878">
    <property type="entry name" value="purM"/>
    <property type="match status" value="1"/>
</dbReference>
<evidence type="ECO:0000256" key="8">
    <source>
        <dbReference type="ARBA" id="ARBA00022741"/>
    </source>
</evidence>
<dbReference type="HAMAP" id="MF_00741">
    <property type="entry name" value="AIRS"/>
    <property type="match status" value="1"/>
</dbReference>
<dbReference type="FunFam" id="3.30.1330.10:FF:000001">
    <property type="entry name" value="Phosphoribosylformylglycinamidine cyclo-ligase"/>
    <property type="match status" value="1"/>
</dbReference>
<proteinExistence type="inferred from homology"/>
<keyword evidence="6 15" id="KW-0963">Cytoplasm</keyword>
<dbReference type="InterPro" id="IPR036676">
    <property type="entry name" value="PurM-like_C_sf"/>
</dbReference>
<keyword evidence="8 15" id="KW-0547">Nucleotide-binding</keyword>
<dbReference type="GO" id="GO:0004641">
    <property type="term" value="F:phosphoribosylformylglycinamidine cyclo-ligase activity"/>
    <property type="evidence" value="ECO:0007669"/>
    <property type="project" value="UniProtKB-UniRule"/>
</dbReference>
<dbReference type="GO" id="GO:0006189">
    <property type="term" value="P:'de novo' IMP biosynthetic process"/>
    <property type="evidence" value="ECO:0007669"/>
    <property type="project" value="UniProtKB-UniRule"/>
</dbReference>
<dbReference type="EMBL" id="DSGB01000005">
    <property type="protein sequence ID" value="HER96120.1"/>
    <property type="molecule type" value="Genomic_DNA"/>
</dbReference>
<dbReference type="GO" id="GO:0004637">
    <property type="term" value="F:phosphoribosylamine-glycine ligase activity"/>
    <property type="evidence" value="ECO:0007669"/>
    <property type="project" value="TreeGrafter"/>
</dbReference>
<feature type="domain" description="PurM-like C-terminal" evidence="17">
    <location>
        <begin position="173"/>
        <end position="331"/>
    </location>
</feature>
<evidence type="ECO:0000259" key="17">
    <source>
        <dbReference type="Pfam" id="PF02769"/>
    </source>
</evidence>
<evidence type="ECO:0000256" key="1">
    <source>
        <dbReference type="ARBA" id="ARBA00004496"/>
    </source>
</evidence>
<dbReference type="SUPFAM" id="SSF56042">
    <property type="entry name" value="PurM C-terminal domain-like"/>
    <property type="match status" value="1"/>
</dbReference>
<keyword evidence="9 15" id="KW-0658">Purine biosynthesis</keyword>
<evidence type="ECO:0000256" key="15">
    <source>
        <dbReference type="HAMAP-Rule" id="MF_00741"/>
    </source>
</evidence>
<evidence type="ECO:0000256" key="7">
    <source>
        <dbReference type="ARBA" id="ARBA00022598"/>
    </source>
</evidence>
<dbReference type="Gene3D" id="3.90.650.10">
    <property type="entry name" value="PurM-like C-terminal domain"/>
    <property type="match status" value="1"/>
</dbReference>